<evidence type="ECO:0000259" key="1">
    <source>
        <dbReference type="SMART" id="SM00852"/>
    </source>
</evidence>
<dbReference type="CDD" id="cd00885">
    <property type="entry name" value="cinA"/>
    <property type="match status" value="1"/>
</dbReference>
<gene>
    <name evidence="2" type="ORF">HYG82_18645</name>
</gene>
<dbReference type="InterPro" id="IPR036425">
    <property type="entry name" value="MoaB/Mog-like_dom_sf"/>
</dbReference>
<dbReference type="Gene3D" id="3.40.980.10">
    <property type="entry name" value="MoaB/Mog-like domain"/>
    <property type="match status" value="1"/>
</dbReference>
<dbReference type="Pfam" id="PF00994">
    <property type="entry name" value="MoCF_biosynth"/>
    <property type="match status" value="1"/>
</dbReference>
<dbReference type="InterPro" id="IPR050101">
    <property type="entry name" value="CinA"/>
</dbReference>
<dbReference type="GeneID" id="56035354"/>
<dbReference type="InterPro" id="IPR056596">
    <property type="entry name" value="FLAD1_M"/>
</dbReference>
<dbReference type="EMBL" id="CP058601">
    <property type="protein sequence ID" value="QLG50710.1"/>
    <property type="molecule type" value="Genomic_DNA"/>
</dbReference>
<dbReference type="InterPro" id="IPR001453">
    <property type="entry name" value="MoaB/Mog_dom"/>
</dbReference>
<dbReference type="OrthoDB" id="372037at2157"/>
<dbReference type="Proteomes" id="UP000509241">
    <property type="component" value="Chromosome"/>
</dbReference>
<proteinExistence type="predicted"/>
<dbReference type="AlphaFoldDB" id="A0A7D5GMH2"/>
<dbReference type="SUPFAM" id="SSF53218">
    <property type="entry name" value="Molybdenum cofactor biosynthesis proteins"/>
    <property type="match status" value="1"/>
</dbReference>
<feature type="domain" description="MoaB/Mog" evidence="1">
    <location>
        <begin position="4"/>
        <end position="176"/>
    </location>
</feature>
<dbReference type="SMART" id="SM00852">
    <property type="entry name" value="MoCF_biosynth"/>
    <property type="match status" value="1"/>
</dbReference>
<sequence length="244" mass="26154">MEVAILTVGDEVLAGDIANTNAQWLASRLTDRGATVGRILTVPDDRGLIETRIRTWTDAFDAAIVTGGLGGTHDDVTVDAIADAFDRDLAVYESVRRDVIETVAEYRDANPETVAAHELDIDVNEWAALPAGSRPLLNPDGLCPGCVLENVYAFPGVPGEMRALFDGIAEEFSGDAVARTVYTPQPEGSMVEAVNGVRERFDVTVGSYPDKKARNRLKVTGTDPAVVDAAVTWLSDRIAIAPDE</sequence>
<protein>
    <submittedName>
        <fullName evidence="2">Competence/damage-inducible protein A</fullName>
    </submittedName>
</protein>
<evidence type="ECO:0000313" key="2">
    <source>
        <dbReference type="EMBL" id="QLG50710.1"/>
    </source>
</evidence>
<dbReference type="PANTHER" id="PTHR13939">
    <property type="entry name" value="NICOTINAMIDE-NUCLEOTIDE AMIDOHYDROLASE PNCC"/>
    <property type="match status" value="1"/>
</dbReference>
<dbReference type="Pfam" id="PF24102">
    <property type="entry name" value="FLAD1_M"/>
    <property type="match status" value="1"/>
</dbReference>
<dbReference type="PANTHER" id="PTHR13939:SF0">
    <property type="entry name" value="NMN AMIDOHYDROLASE-LIKE PROTEIN YFAY"/>
    <property type="match status" value="1"/>
</dbReference>
<organism evidence="2 3">
    <name type="scientific">Natrinema halophilum</name>
    <dbReference type="NCBI Taxonomy" id="1699371"/>
    <lineage>
        <taxon>Archaea</taxon>
        <taxon>Methanobacteriati</taxon>
        <taxon>Methanobacteriota</taxon>
        <taxon>Stenosarchaea group</taxon>
        <taxon>Halobacteria</taxon>
        <taxon>Halobacteriales</taxon>
        <taxon>Natrialbaceae</taxon>
        <taxon>Natrinema</taxon>
    </lineage>
</organism>
<keyword evidence="3" id="KW-1185">Reference proteome</keyword>
<name>A0A7D5GMH2_9EURY</name>
<dbReference type="KEGG" id="haly:HYG82_18645"/>
<evidence type="ECO:0000313" key="3">
    <source>
        <dbReference type="Proteomes" id="UP000509241"/>
    </source>
</evidence>
<accession>A0A7D5GMH2</accession>
<reference evidence="2 3" key="1">
    <citation type="submission" date="2020-07" db="EMBL/GenBank/DDBJ databases">
        <authorList>
            <person name="Cui H."/>
        </authorList>
    </citation>
    <scope>NUCLEOTIDE SEQUENCE [LARGE SCALE GENOMIC DNA]</scope>
    <source>
        <strain evidence="2 3">YPL8</strain>
    </source>
</reference>
<dbReference type="RefSeq" id="WP_179263471.1">
    <property type="nucleotide sequence ID" value="NZ_CP058601.1"/>
</dbReference>